<evidence type="ECO:0000256" key="2">
    <source>
        <dbReference type="SAM" id="MobiDB-lite"/>
    </source>
</evidence>
<comment type="caution">
    <text evidence="5">The sequence shown here is derived from an EMBL/GenBank/DDBJ whole genome shotgun (WGS) entry which is preliminary data.</text>
</comment>
<organism evidence="5 6">
    <name type="scientific">Pseudolactococcus hodotermopsidis</name>
    <dbReference type="NCBI Taxonomy" id="2709157"/>
    <lineage>
        <taxon>Bacteria</taxon>
        <taxon>Bacillati</taxon>
        <taxon>Bacillota</taxon>
        <taxon>Bacilli</taxon>
        <taxon>Lactobacillales</taxon>
        <taxon>Streptococcaceae</taxon>
        <taxon>Pseudolactococcus</taxon>
    </lineage>
</organism>
<sequence length="389" mass="44341">MRPIDRFTVKNAEKTSFDAGVFVMFYEPIIERDGLALYQLLRVVKKGRLSDLLNHLNFGLTDLALALDKLSAVKLLDIYDNHGEFEIACHSHLTPEQFLADGLYRQLLADKIGLAALEKLVPTADFSGQLMSKRFSDIYRVSDFAEMPKITDKGFNLATFKVTMLDKNLHFADETKDTLALYALAEKFDLDWYDLFKVAEATQNGDSTLNTANMSRWLITQNQKQPRVTDFSKAEQDLIRTAKAEKPELLLAQIKKRRFDGHPTQKEKQLLQRLARDGVTAELQNMLIIYFLEIRGYSNISDYIEEQANRWKKEGITSAVLAVKWLATFQSKQAEKALKKATPPKKTAPVGKKTPEWSDPDYKNQTSLAQQNELEKIKRQALENLNGGE</sequence>
<proteinExistence type="inferred from homology"/>
<dbReference type="Proteomes" id="UP000480303">
    <property type="component" value="Unassembled WGS sequence"/>
</dbReference>
<keyword evidence="6" id="KW-1185">Reference proteome</keyword>
<dbReference type="AlphaFoldDB" id="A0A6A0BE61"/>
<dbReference type="Pfam" id="PF25888">
    <property type="entry name" value="WHD_DnaB"/>
    <property type="match status" value="1"/>
</dbReference>
<feature type="compositionally biased region" description="Basic and acidic residues" evidence="2">
    <location>
        <begin position="353"/>
        <end position="362"/>
    </location>
</feature>
<dbReference type="InterPro" id="IPR006343">
    <property type="entry name" value="DnaB/C_C"/>
</dbReference>
<comment type="similarity">
    <text evidence="1">Belongs to the DnaB/DnaD family.</text>
</comment>
<protein>
    <submittedName>
        <fullName evidence="5">Uncharacterized protein</fullName>
    </submittedName>
</protein>
<evidence type="ECO:0000256" key="1">
    <source>
        <dbReference type="ARBA" id="ARBA00093462"/>
    </source>
</evidence>
<feature type="compositionally biased region" description="Low complexity" evidence="2">
    <location>
        <begin position="340"/>
        <end position="352"/>
    </location>
</feature>
<gene>
    <name evidence="5" type="primary">dnaB</name>
    <name evidence="5" type="ORF">Hs30E_15260</name>
</gene>
<dbReference type="RefSeq" id="WP_172209416.1">
    <property type="nucleotide sequence ID" value="NZ_BLLI01000049.1"/>
</dbReference>
<feature type="region of interest" description="Disordered" evidence="2">
    <location>
        <begin position="337"/>
        <end position="369"/>
    </location>
</feature>
<evidence type="ECO:0000259" key="3">
    <source>
        <dbReference type="Pfam" id="PF07261"/>
    </source>
</evidence>
<dbReference type="Pfam" id="PF07261">
    <property type="entry name" value="DnaB_2"/>
    <property type="match status" value="1"/>
</dbReference>
<reference evidence="5 6" key="1">
    <citation type="submission" date="2020-02" db="EMBL/GenBank/DDBJ databases">
        <title>Draft genome sequence of Lactococcus sp. Hs30E4-3.</title>
        <authorList>
            <person name="Noda S."/>
            <person name="Yuki M."/>
            <person name="Ohkuma M."/>
        </authorList>
    </citation>
    <scope>NUCLEOTIDE SEQUENCE [LARGE SCALE GENOMIC DNA]</scope>
    <source>
        <strain evidence="5 6">Hs30E4-3</strain>
    </source>
</reference>
<evidence type="ECO:0000259" key="4">
    <source>
        <dbReference type="Pfam" id="PF25888"/>
    </source>
</evidence>
<evidence type="ECO:0000313" key="6">
    <source>
        <dbReference type="Proteomes" id="UP000480303"/>
    </source>
</evidence>
<evidence type="ECO:0000313" key="5">
    <source>
        <dbReference type="EMBL" id="GFH42975.1"/>
    </source>
</evidence>
<feature type="domain" description="Replicative helicase loading/DNA remodeling protein DnaB N-terminal winged helix" evidence="4">
    <location>
        <begin position="1"/>
        <end position="218"/>
    </location>
</feature>
<dbReference type="EMBL" id="BLLI01000049">
    <property type="protein sequence ID" value="GFH42975.1"/>
    <property type="molecule type" value="Genomic_DNA"/>
</dbReference>
<name>A0A6A0BE61_9LACT</name>
<dbReference type="InterPro" id="IPR058660">
    <property type="entry name" value="WHD_DnaB"/>
</dbReference>
<accession>A0A6A0BE61</accession>
<feature type="domain" description="DnaB/C C-terminal" evidence="3">
    <location>
        <begin position="255"/>
        <end position="319"/>
    </location>
</feature>